<feature type="compositionally biased region" description="Low complexity" evidence="1">
    <location>
        <begin position="225"/>
        <end position="246"/>
    </location>
</feature>
<proteinExistence type="predicted"/>
<dbReference type="Proteomes" id="UP000053201">
    <property type="component" value="Unassembled WGS sequence"/>
</dbReference>
<feature type="compositionally biased region" description="Low complexity" evidence="1">
    <location>
        <begin position="162"/>
        <end position="178"/>
    </location>
</feature>
<feature type="compositionally biased region" description="Polar residues" evidence="1">
    <location>
        <begin position="150"/>
        <end position="159"/>
    </location>
</feature>
<dbReference type="VEuPathDB" id="FungiDB:SPPG_02011"/>
<dbReference type="RefSeq" id="XP_016610970.1">
    <property type="nucleotide sequence ID" value="XM_016750316.1"/>
</dbReference>
<feature type="region of interest" description="Disordered" evidence="1">
    <location>
        <begin position="1"/>
        <end position="27"/>
    </location>
</feature>
<dbReference type="EMBL" id="KQ257452">
    <property type="protein sequence ID" value="KND02931.1"/>
    <property type="molecule type" value="Genomic_DNA"/>
</dbReference>
<reference evidence="2 3" key="1">
    <citation type="submission" date="2009-08" db="EMBL/GenBank/DDBJ databases">
        <title>The Genome Sequence of Spizellomyces punctatus strain DAOM BR117.</title>
        <authorList>
            <consortium name="The Broad Institute Genome Sequencing Platform"/>
            <person name="Russ C."/>
            <person name="Cuomo C."/>
            <person name="Shea T."/>
            <person name="Young S.K."/>
            <person name="Zeng Q."/>
            <person name="Koehrsen M."/>
            <person name="Haas B."/>
            <person name="Borodovsky M."/>
            <person name="Guigo R."/>
            <person name="Alvarado L."/>
            <person name="Berlin A."/>
            <person name="Bochicchio J."/>
            <person name="Borenstein D."/>
            <person name="Chapman S."/>
            <person name="Chen Z."/>
            <person name="Engels R."/>
            <person name="Freedman E."/>
            <person name="Gellesch M."/>
            <person name="Goldberg J."/>
            <person name="Griggs A."/>
            <person name="Gujja S."/>
            <person name="Heiman D."/>
            <person name="Hepburn T."/>
            <person name="Howarth C."/>
            <person name="Jen D."/>
            <person name="Larson L."/>
            <person name="Lewis B."/>
            <person name="Mehta T."/>
            <person name="Park D."/>
            <person name="Pearson M."/>
            <person name="Roberts A."/>
            <person name="Saif S."/>
            <person name="Shenoy N."/>
            <person name="Sisk P."/>
            <person name="Stolte C."/>
            <person name="Sykes S."/>
            <person name="Thomson T."/>
            <person name="Walk T."/>
            <person name="White J."/>
            <person name="Yandava C."/>
            <person name="Burger G."/>
            <person name="Gray M.W."/>
            <person name="Holland P.W.H."/>
            <person name="King N."/>
            <person name="Lang F.B.F."/>
            <person name="Roger A.J."/>
            <person name="Ruiz-Trillo I."/>
            <person name="Lander E."/>
            <person name="Nusbaum C."/>
        </authorList>
    </citation>
    <scope>NUCLEOTIDE SEQUENCE [LARGE SCALE GENOMIC DNA]</scope>
    <source>
        <strain evidence="2 3">DAOM BR117</strain>
    </source>
</reference>
<dbReference type="GeneID" id="27685635"/>
<gene>
    <name evidence="2" type="ORF">SPPG_02011</name>
</gene>
<evidence type="ECO:0000313" key="2">
    <source>
        <dbReference type="EMBL" id="KND02931.1"/>
    </source>
</evidence>
<accession>A0A0L0HNC9</accession>
<protein>
    <submittedName>
        <fullName evidence="2">Uncharacterized protein</fullName>
    </submittedName>
</protein>
<dbReference type="InParanoid" id="A0A0L0HNC9"/>
<feature type="region of interest" description="Disordered" evidence="1">
    <location>
        <begin position="95"/>
        <end position="246"/>
    </location>
</feature>
<name>A0A0L0HNC9_SPIPD</name>
<evidence type="ECO:0000313" key="3">
    <source>
        <dbReference type="Proteomes" id="UP000053201"/>
    </source>
</evidence>
<feature type="compositionally biased region" description="Basic and acidic residues" evidence="1">
    <location>
        <begin position="111"/>
        <end position="122"/>
    </location>
</feature>
<sequence>MTFGRPPKSAPDRPVLGLSVEPPQSSCTPLSYPYHPYATQGPPIPWTPELLHYLAASQKLMDDWAASAGLGSHAQGYLNLFPQLLLMPRGPFAGVATSSSTSPEPVACKQDLVESQRMETPKPRKPRPRPVVNPHAIKNARDSLELASPSRKSPSSAHASLSDDVQSVQSGSASASGSEGVTNEGIRRLVDQFPTPPLELANDPYAFQPEKLNDTLERKTRRTSRPVSSSSTRSSRSYPSTASLTHSSLSTTNGFGAMFHPLDLPPILSPPIQTPVTPPASPRPDRPTTPTIDEWLNFQSVVSTDGFREQGRRVSDLEEWKREWSQEIRVSSLPSLTRQLSNSGNEALLNAILLNYTLGVNRLREPCFELQRATLRKSKSEEIVRWDDKLNTTYSPRPAKTSSFAGTRRSLTIQEDPHPKDKTTALIEYSTTIDRLERPSLDSQRAVLRPVQSSRRTYGKIRSGDSTTQRVVQDGERVLEMSSACKSSCNALNTHSNESTHDTLLLEPITPTQPYSIHPTNSNGTPKSRVFIPPPRLDSMMKKRRWRGLKRLVGM</sequence>
<dbReference type="AlphaFoldDB" id="A0A0L0HNC9"/>
<evidence type="ECO:0000256" key="1">
    <source>
        <dbReference type="SAM" id="MobiDB-lite"/>
    </source>
</evidence>
<feature type="region of interest" description="Disordered" evidence="1">
    <location>
        <begin position="266"/>
        <end position="291"/>
    </location>
</feature>
<keyword evidence="3" id="KW-1185">Reference proteome</keyword>
<dbReference type="OrthoDB" id="2134307at2759"/>
<organism evidence="2 3">
    <name type="scientific">Spizellomyces punctatus (strain DAOM BR117)</name>
    <dbReference type="NCBI Taxonomy" id="645134"/>
    <lineage>
        <taxon>Eukaryota</taxon>
        <taxon>Fungi</taxon>
        <taxon>Fungi incertae sedis</taxon>
        <taxon>Chytridiomycota</taxon>
        <taxon>Chytridiomycota incertae sedis</taxon>
        <taxon>Chytridiomycetes</taxon>
        <taxon>Spizellomycetales</taxon>
        <taxon>Spizellomycetaceae</taxon>
        <taxon>Spizellomyces</taxon>
    </lineage>
</organism>
<feature type="compositionally biased region" description="Pro residues" evidence="1">
    <location>
        <begin position="266"/>
        <end position="282"/>
    </location>
</feature>